<dbReference type="InterPro" id="IPR003877">
    <property type="entry name" value="SPRY_dom"/>
</dbReference>
<evidence type="ECO:0000313" key="6">
    <source>
        <dbReference type="EMBL" id="QKS56030.1"/>
    </source>
</evidence>
<evidence type="ECO:0000259" key="4">
    <source>
        <dbReference type="PROSITE" id="PS50188"/>
    </source>
</evidence>
<organism evidence="5 7">
    <name type="scientific">Paenibacillus barcinonensis</name>
    <dbReference type="NCBI Taxonomy" id="198119"/>
    <lineage>
        <taxon>Bacteria</taxon>
        <taxon>Bacillati</taxon>
        <taxon>Bacillota</taxon>
        <taxon>Bacilli</taxon>
        <taxon>Bacillales</taxon>
        <taxon>Paenibacillaceae</taxon>
        <taxon>Paenibacillus</taxon>
    </lineage>
</organism>
<dbReference type="SUPFAM" id="SSF49899">
    <property type="entry name" value="Concanavalin A-like lectins/glucanases"/>
    <property type="match status" value="1"/>
</dbReference>
<dbReference type="GO" id="GO:0004842">
    <property type="term" value="F:ubiquitin-protein transferase activity"/>
    <property type="evidence" value="ECO:0007669"/>
    <property type="project" value="InterPro"/>
</dbReference>
<dbReference type="AlphaFoldDB" id="A0A2V4WHP4"/>
<feature type="domain" description="B30.2/SPRY" evidence="4">
    <location>
        <begin position="1"/>
        <end position="164"/>
    </location>
</feature>
<accession>A0A2V4WHP4</accession>
<protein>
    <submittedName>
        <fullName evidence="5">Sad1/UNC-like protein</fullName>
    </submittedName>
</protein>
<reference evidence="5 7" key="1">
    <citation type="submission" date="2018-06" db="EMBL/GenBank/DDBJ databases">
        <title>Genomic Encyclopedia of Type Strains, Phase III (KMG-III): the genomes of soil and plant-associated and newly described type strains.</title>
        <authorList>
            <person name="Whitman W."/>
        </authorList>
    </citation>
    <scope>NUCLEOTIDE SEQUENCE [LARGE SCALE GENOMIC DNA]</scope>
    <source>
        <strain evidence="5 7">CECT 7022</strain>
    </source>
</reference>
<evidence type="ECO:0000256" key="1">
    <source>
        <dbReference type="ARBA" id="ARBA00022723"/>
    </source>
</evidence>
<dbReference type="InterPro" id="IPR043136">
    <property type="entry name" value="B30.2/SPRY_sf"/>
</dbReference>
<dbReference type="InterPro" id="IPR013320">
    <property type="entry name" value="ConA-like_dom_sf"/>
</dbReference>
<evidence type="ECO:0000256" key="2">
    <source>
        <dbReference type="ARBA" id="ARBA00022771"/>
    </source>
</evidence>
<dbReference type="Gene3D" id="2.60.120.920">
    <property type="match status" value="1"/>
</dbReference>
<dbReference type="OrthoDB" id="2609250at2"/>
<evidence type="ECO:0000313" key="8">
    <source>
        <dbReference type="Proteomes" id="UP000509327"/>
    </source>
</evidence>
<dbReference type="Pfam" id="PF00622">
    <property type="entry name" value="SPRY"/>
    <property type="match status" value="1"/>
</dbReference>
<dbReference type="InterPro" id="IPR012919">
    <property type="entry name" value="SUN_dom"/>
</dbReference>
<dbReference type="PANTHER" id="PTHR13363">
    <property type="entry name" value="RING FINGER AND SRY DOMAIN-CONTAINING"/>
    <property type="match status" value="1"/>
</dbReference>
<reference evidence="6 8" key="2">
    <citation type="submission" date="2020-06" db="EMBL/GenBank/DDBJ databases">
        <title>Complete genome of Paenibacillus barcinonensis KACC11450.</title>
        <authorList>
            <person name="Kim M."/>
            <person name="Park Y.-J."/>
            <person name="Shin J.-H."/>
        </authorList>
    </citation>
    <scope>NUCLEOTIDE SEQUENCE [LARGE SCALE GENOMIC DNA]</scope>
    <source>
        <strain evidence="6 8">KACC11450</strain>
    </source>
</reference>
<dbReference type="InterPro" id="IPR001870">
    <property type="entry name" value="B30.2/SPRY"/>
</dbReference>
<evidence type="ECO:0000313" key="7">
    <source>
        <dbReference type="Proteomes" id="UP000247790"/>
    </source>
</evidence>
<dbReference type="InterPro" id="IPR008979">
    <property type="entry name" value="Galactose-bd-like_sf"/>
</dbReference>
<dbReference type="RefSeq" id="WP_110895169.1">
    <property type="nucleotide sequence ID" value="NZ_CP054614.1"/>
</dbReference>
<evidence type="ECO:0000313" key="5">
    <source>
        <dbReference type="EMBL" id="PYE51670.1"/>
    </source>
</evidence>
<dbReference type="Proteomes" id="UP000509327">
    <property type="component" value="Chromosome"/>
</dbReference>
<dbReference type="GO" id="GO:0005737">
    <property type="term" value="C:cytoplasm"/>
    <property type="evidence" value="ECO:0007669"/>
    <property type="project" value="TreeGrafter"/>
</dbReference>
<dbReference type="EMBL" id="QJSW01000002">
    <property type="protein sequence ID" value="PYE51670.1"/>
    <property type="molecule type" value="Genomic_DNA"/>
</dbReference>
<dbReference type="PANTHER" id="PTHR13363:SF5">
    <property type="entry name" value="E3 UBIQUITIN-PROTEIN LIGASE RNF123"/>
    <property type="match status" value="1"/>
</dbReference>
<evidence type="ECO:0000256" key="3">
    <source>
        <dbReference type="ARBA" id="ARBA00022833"/>
    </source>
</evidence>
<proteinExistence type="predicted"/>
<dbReference type="PROSITE" id="PS50188">
    <property type="entry name" value="B302_SPRY"/>
    <property type="match status" value="1"/>
</dbReference>
<dbReference type="GO" id="GO:0008270">
    <property type="term" value="F:zinc ion binding"/>
    <property type="evidence" value="ECO:0007669"/>
    <property type="project" value="UniProtKB-KW"/>
</dbReference>
<dbReference type="GO" id="GO:0051603">
    <property type="term" value="P:proteolysis involved in protein catabolic process"/>
    <property type="evidence" value="ECO:0007669"/>
    <property type="project" value="TreeGrafter"/>
</dbReference>
<dbReference type="SUPFAM" id="SSF49785">
    <property type="entry name" value="Galactose-binding domain-like"/>
    <property type="match status" value="1"/>
</dbReference>
<dbReference type="EMBL" id="CP054614">
    <property type="protein sequence ID" value="QKS56030.1"/>
    <property type="molecule type" value="Genomic_DNA"/>
</dbReference>
<dbReference type="InterPro" id="IPR045129">
    <property type="entry name" value="RNF123/RKP/RSPRY1"/>
</dbReference>
<gene>
    <name evidence="5" type="ORF">DFQ00_102465</name>
    <name evidence="6" type="ORF">HUB98_06515</name>
</gene>
<name>A0A2V4WHP4_PAEBA</name>
<sequence length="419" mass="46224">MIDVFNVTLNPSDMGPSNTLSNGNLTVVSTAGNTSVRATHGRSSKKWYFETKIDSGSNSIGIGISNKNMPVNSNILSNMNQRLYYCANGNKYPDAVLYSEASAIGDVVGVLIDLDNGALEFRRNNKSLGISNTDIKTLGEIYPFVLSGIATSKSVTFNFGATPFKYPLPIGYNSYDGKQLNSSKFLIVSGDKYYSVPYVPKETAVPIQTAPSTKVFSSPLFQNSVYFAYRAFDGIDSVTPFLGAGTNGFLGYEFDEPIIIRGYAIKSYVASNSDLRTAVPKDWTFEGSNDGANWTVLDARVNQIWSIPATEEKEFAINPSNQKSFKFYRINWTTNNGYANYTAINELKMYKSSKLIECTSITDRIFGSYGMNKNDSIDLNDELISRQIIETNYSPLGSGKVFRQKIDTTKIPIKKASIT</sequence>
<keyword evidence="1" id="KW-0479">Metal-binding</keyword>
<keyword evidence="2" id="KW-0863">Zinc-finger</keyword>
<dbReference type="Proteomes" id="UP000247790">
    <property type="component" value="Unassembled WGS sequence"/>
</dbReference>
<dbReference type="Pfam" id="PF07738">
    <property type="entry name" value="Sad1_UNC"/>
    <property type="match status" value="1"/>
</dbReference>
<dbReference type="SMART" id="SM00449">
    <property type="entry name" value="SPRY"/>
    <property type="match status" value="1"/>
</dbReference>
<keyword evidence="3" id="KW-0862">Zinc</keyword>
<keyword evidence="8" id="KW-1185">Reference proteome</keyword>
<dbReference type="Gene3D" id="2.60.120.260">
    <property type="entry name" value="Galactose-binding domain-like"/>
    <property type="match status" value="1"/>
</dbReference>